<evidence type="ECO:0000313" key="2">
    <source>
        <dbReference type="RefSeq" id="XP_075107153.1"/>
    </source>
</evidence>
<reference evidence="1" key="1">
    <citation type="journal article" date="2014" name="Nat. Commun.">
        <title>The tobacco genome sequence and its comparison with those of tomato and potato.</title>
        <authorList>
            <person name="Sierro N."/>
            <person name="Battey J.N."/>
            <person name="Ouadi S."/>
            <person name="Bakaher N."/>
            <person name="Bovet L."/>
            <person name="Willig A."/>
            <person name="Goepfert S."/>
            <person name="Peitsch M.C."/>
            <person name="Ivanov N.V."/>
        </authorList>
    </citation>
    <scope>NUCLEOTIDE SEQUENCE [LARGE SCALE GENOMIC DNA]</scope>
</reference>
<gene>
    <name evidence="2" type="primary">LOC142180122</name>
</gene>
<name>A0AC58UCD5_TOBAC</name>
<accession>A0AC58UCD5</accession>
<evidence type="ECO:0000313" key="1">
    <source>
        <dbReference type="Proteomes" id="UP000790787"/>
    </source>
</evidence>
<keyword evidence="1" id="KW-1185">Reference proteome</keyword>
<dbReference type="Proteomes" id="UP000790787">
    <property type="component" value="Chromosome 4"/>
</dbReference>
<sequence length="321" mass="37204">MDITKELPTNVLVQDPNGKEFEHVVEYEWKPQFCNVCLKMGHSCQKQPQQIKQADQIERQHTSKNKYEWQAKRPNQNAGSVVLKESTNTQTEVLDHQDGVGTKNGQDDEWQTVKAKSAEKNTGKGDEVHKENINTTNGFKALAEVSKTVMESSEMLVQREGQFIYGLHTVRDKQELWAELKAIHSREQVPWVAMGDYNVVLNIDDRIYGNPVQETEVKDFRKLLDDTGMAELKTIMDPHFSDHSPLCLNVEVKSKRKPIPFRLSNYMAEHEEFLTVLKVGWAKRVQGNQMERIWAKLKEVKQELKKLFPHNKNSIEKKKRH</sequence>
<organism evidence="1 2">
    <name type="scientific">Nicotiana tabacum</name>
    <name type="common">Common tobacco</name>
    <dbReference type="NCBI Taxonomy" id="4097"/>
    <lineage>
        <taxon>Eukaryota</taxon>
        <taxon>Viridiplantae</taxon>
        <taxon>Streptophyta</taxon>
        <taxon>Embryophyta</taxon>
        <taxon>Tracheophyta</taxon>
        <taxon>Spermatophyta</taxon>
        <taxon>Magnoliopsida</taxon>
        <taxon>eudicotyledons</taxon>
        <taxon>Gunneridae</taxon>
        <taxon>Pentapetalae</taxon>
        <taxon>asterids</taxon>
        <taxon>lamiids</taxon>
        <taxon>Solanales</taxon>
        <taxon>Solanaceae</taxon>
        <taxon>Nicotianoideae</taxon>
        <taxon>Nicotianeae</taxon>
        <taxon>Nicotiana</taxon>
    </lineage>
</organism>
<dbReference type="RefSeq" id="XP_075107153.1">
    <property type="nucleotide sequence ID" value="XM_075251052.1"/>
</dbReference>
<reference evidence="2" key="2">
    <citation type="submission" date="2025-08" db="UniProtKB">
        <authorList>
            <consortium name="RefSeq"/>
        </authorList>
    </citation>
    <scope>IDENTIFICATION</scope>
    <source>
        <tissue evidence="2">Leaf</tissue>
    </source>
</reference>
<proteinExistence type="predicted"/>
<protein>
    <submittedName>
        <fullName evidence="2">Uncharacterized protein LOC142180122</fullName>
    </submittedName>
</protein>